<protein>
    <submittedName>
        <fullName evidence="1">Uncharacterized protein</fullName>
    </submittedName>
</protein>
<evidence type="ECO:0000313" key="1">
    <source>
        <dbReference type="EMBL" id="CBX80688.1"/>
    </source>
</evidence>
<proteinExistence type="predicted"/>
<name>E5B5D5_ERWAM</name>
<dbReference type="EMBL" id="FR719190">
    <property type="protein sequence ID" value="CBX80688.1"/>
    <property type="molecule type" value="Genomic_DNA"/>
</dbReference>
<reference evidence="1" key="1">
    <citation type="journal article" date="2011" name="J. Bacteriol.">
        <title>Genome Sequence of an Erwinia amylovora Strain with Pathogenicity Restricted to Rubus Plants.</title>
        <authorList>
            <person name="Powney R."/>
            <person name="Smits T.H."/>
            <person name="Sawbridge T."/>
            <person name="Frey B."/>
            <person name="Blom J."/>
            <person name="Frey J.E."/>
            <person name="Plummer K.M."/>
            <person name="Beer S.V."/>
            <person name="Luck J."/>
            <person name="Duffy B."/>
            <person name="Rodoni B."/>
        </authorList>
    </citation>
    <scope>NUCLEOTIDE SEQUENCE</scope>
    <source>
        <strain evidence="1">ATCC BAA-2158</strain>
    </source>
</reference>
<accession>E5B5D5</accession>
<dbReference type="AlphaFoldDB" id="E5B5D5"/>
<gene>
    <name evidence="1" type="ORF">EAIL5_1868</name>
</gene>
<sequence length="35" mass="4164">MPFYEQSTVNSQEKFITIRYDVGHFFFVSADDRST</sequence>
<organism evidence="1">
    <name type="scientific">Erwinia amylovora ATCC BAA-2158</name>
    <dbReference type="NCBI Taxonomy" id="889211"/>
    <lineage>
        <taxon>Bacteria</taxon>
        <taxon>Pseudomonadati</taxon>
        <taxon>Pseudomonadota</taxon>
        <taxon>Gammaproteobacteria</taxon>
        <taxon>Enterobacterales</taxon>
        <taxon>Erwiniaceae</taxon>
        <taxon>Erwinia</taxon>
    </lineage>
</organism>